<dbReference type="InterPro" id="IPR029068">
    <property type="entry name" value="Glyas_Bleomycin-R_OHBP_Dase"/>
</dbReference>
<evidence type="ECO:0000313" key="2">
    <source>
        <dbReference type="Proteomes" id="UP001610104"/>
    </source>
</evidence>
<dbReference type="SUPFAM" id="SSF54593">
    <property type="entry name" value="Glyoxalase/Bleomycin resistance protein/Dihydroxybiphenyl dioxygenase"/>
    <property type="match status" value="1"/>
</dbReference>
<sequence length="137" mass="16063">MNTPFHMSLPCLSVKETKNFYINNIGATYGRNTQNWIDINLFGHQITFIKAKKFNFNNPNYIFEGKILPSFHFGVIVDYDAWKKVYAKFQGYELDLVTESTYLKDQLGEHASFFVKDPNGYMLEFKTFKESKDIFKA</sequence>
<protein>
    <submittedName>
        <fullName evidence="1">Bleomycin resistance protein</fullName>
    </submittedName>
</protein>
<proteinExistence type="predicted"/>
<dbReference type="PANTHER" id="PTHR39434:SF1">
    <property type="entry name" value="VOC DOMAIN-CONTAINING PROTEIN"/>
    <property type="match status" value="1"/>
</dbReference>
<dbReference type="PANTHER" id="PTHR39434">
    <property type="match status" value="1"/>
</dbReference>
<comment type="caution">
    <text evidence="1">The sequence shown here is derived from an EMBL/GenBank/DDBJ whole genome shotgun (WGS) entry which is preliminary data.</text>
</comment>
<keyword evidence="2" id="KW-1185">Reference proteome</keyword>
<evidence type="ECO:0000313" key="1">
    <source>
        <dbReference type="EMBL" id="MFH6767832.1"/>
    </source>
</evidence>
<dbReference type="Gene3D" id="3.10.180.10">
    <property type="entry name" value="2,3-Dihydroxybiphenyl 1,2-Dioxygenase, domain 1"/>
    <property type="match status" value="1"/>
</dbReference>
<dbReference type="Proteomes" id="UP001610104">
    <property type="component" value="Unassembled WGS sequence"/>
</dbReference>
<organism evidence="1 2">
    <name type="scientific">Gaetbulibacter aquiaggeris</name>
    <dbReference type="NCBI Taxonomy" id="1735373"/>
    <lineage>
        <taxon>Bacteria</taxon>
        <taxon>Pseudomonadati</taxon>
        <taxon>Bacteroidota</taxon>
        <taxon>Flavobacteriia</taxon>
        <taxon>Flavobacteriales</taxon>
        <taxon>Flavobacteriaceae</taxon>
        <taxon>Gaetbulibacter</taxon>
    </lineage>
</organism>
<dbReference type="RefSeq" id="WP_395437113.1">
    <property type="nucleotide sequence ID" value="NZ_JBAWKC010000001.1"/>
</dbReference>
<reference evidence="1 2" key="1">
    <citation type="submission" date="2024-02" db="EMBL/GenBank/DDBJ databases">
        <title>A Gaetbulibacter species isolated from tidal flats and genomic insights of their niches.</title>
        <authorList>
            <person name="Ye Y."/>
        </authorList>
    </citation>
    <scope>NUCLEOTIDE SEQUENCE [LARGE SCALE GENOMIC DNA]</scope>
    <source>
        <strain evidence="1 2">KEM-8</strain>
    </source>
</reference>
<dbReference type="EMBL" id="JBAWKC010000001">
    <property type="protein sequence ID" value="MFH6767832.1"/>
    <property type="molecule type" value="Genomic_DNA"/>
</dbReference>
<name>A0ABW7MRL9_9FLAO</name>
<accession>A0ABW7MRL9</accession>
<gene>
    <name evidence="1" type="ORF">V8G56_03710</name>
</gene>